<keyword evidence="5" id="KW-0808">Transferase</keyword>
<evidence type="ECO:0000259" key="13">
    <source>
        <dbReference type="PROSITE" id="PS50059"/>
    </source>
</evidence>
<keyword evidence="10" id="KW-0460">Magnesium</keyword>
<accession>A0A9W6G312</accession>
<keyword evidence="6 12" id="KW-0812">Transmembrane</keyword>
<feature type="transmembrane region" description="Helical" evidence="12">
    <location>
        <begin position="157"/>
        <end position="175"/>
    </location>
</feature>
<evidence type="ECO:0000256" key="4">
    <source>
        <dbReference type="ARBA" id="ARBA00022475"/>
    </source>
</evidence>
<dbReference type="Gene3D" id="3.10.50.40">
    <property type="match status" value="1"/>
</dbReference>
<evidence type="ECO:0000256" key="3">
    <source>
        <dbReference type="ARBA" id="ARBA00013194"/>
    </source>
</evidence>
<proteinExistence type="predicted"/>
<organism evidence="14 15">
    <name type="scientific">Geobacter hydrogenophilus</name>
    <dbReference type="NCBI Taxonomy" id="40983"/>
    <lineage>
        <taxon>Bacteria</taxon>
        <taxon>Pseudomonadati</taxon>
        <taxon>Thermodesulfobacteriota</taxon>
        <taxon>Desulfuromonadia</taxon>
        <taxon>Geobacterales</taxon>
        <taxon>Geobacteraceae</taxon>
        <taxon>Geobacter</taxon>
    </lineage>
</organism>
<keyword evidence="7 12" id="KW-1133">Transmembrane helix</keyword>
<dbReference type="InterPro" id="IPR001179">
    <property type="entry name" value="PPIase_FKBP_dom"/>
</dbReference>
<evidence type="ECO:0000256" key="2">
    <source>
        <dbReference type="ARBA" id="ARBA00004651"/>
    </source>
</evidence>
<sequence>MRLVIPCITSFLITAVLTPFVIRIATACRCVDVPGERRLHRRPTPRWGGAAFFAGVLPFLFVESHGGELASFIAASFILVGMGMVDDRSSLDWKMKFAVMAAAATIVIFGGNVTINHIGVFGSLGKLDLGMLSIPFTYIGIIGITNAINLLDGLDGLAGGVSLLGFLFMGIAALLAGNVPVAVICFAYVGALGAFLLFNFPNARIFMGDTGSLFLGFSLAFVAVLLTQGAKDSVDSMFPVLVLLIPIFDTLRVLLVRLLKKRNPFRADNLHLHYLMVRRNIAPVNVTLLFWAVTALFGSIALLLTDRPSASYLSVVLYAASFLSLIAATLTQGVEAGMEAKPVEISSYDAARQQQYTPKEGTITVRLMFVLGVVFLATQVFAEGPAILKTQRDKVNYAIGVNMVRNFTQQSVEIDLDMLMRGMRDARSGGKLLMTEEEIRKTTLAVQEEVRKRQKMAPIIAAKEGQAFLAENKTKEGVVTLPSGLQYKILKAGNGRTPTDADMVLCDYRGTLLNGAEFDRSYPGRPVTFSVSEGGGIPGLSEALKLMPVNSKWQLFIPSQLAYGERGRTSLIGSPVGPNETIIVEVELLAIK</sequence>
<feature type="transmembrane region" description="Helical" evidence="12">
    <location>
        <begin position="363"/>
        <end position="382"/>
    </location>
</feature>
<dbReference type="PANTHER" id="PTHR22926:SF3">
    <property type="entry name" value="UNDECAPRENYL-PHOSPHATE ALPHA-N-ACETYLGLUCOSAMINYL 1-PHOSPHATE TRANSFERASE"/>
    <property type="match status" value="1"/>
</dbReference>
<dbReference type="Proteomes" id="UP001144352">
    <property type="component" value="Unassembled WGS sequence"/>
</dbReference>
<dbReference type="AlphaFoldDB" id="A0A9W6G312"/>
<evidence type="ECO:0000313" key="14">
    <source>
        <dbReference type="EMBL" id="GLI39383.1"/>
    </source>
</evidence>
<feature type="transmembrane region" description="Helical" evidence="12">
    <location>
        <begin position="310"/>
        <end position="331"/>
    </location>
</feature>
<dbReference type="GO" id="GO:0071555">
    <property type="term" value="P:cell wall organization"/>
    <property type="evidence" value="ECO:0007669"/>
    <property type="project" value="TreeGrafter"/>
</dbReference>
<name>A0A9W6G312_9BACT</name>
<dbReference type="Gene3D" id="1.10.287.460">
    <property type="entry name" value="Peptidyl-prolyl cis-trans isomerase, FKBP-type, N-terminal domain"/>
    <property type="match status" value="1"/>
</dbReference>
<dbReference type="PROSITE" id="PS50059">
    <property type="entry name" value="FKBP_PPIASE"/>
    <property type="match status" value="1"/>
</dbReference>
<gene>
    <name evidence="14" type="ORF">GHYDROH2_28840</name>
</gene>
<feature type="transmembrane region" description="Helical" evidence="12">
    <location>
        <begin position="130"/>
        <end position="150"/>
    </location>
</feature>
<protein>
    <recommendedName>
        <fullName evidence="3 11">peptidylprolyl isomerase</fullName>
        <ecNumber evidence="3 11">5.2.1.8</ecNumber>
    </recommendedName>
</protein>
<dbReference type="EMBL" id="BSDS01000002">
    <property type="protein sequence ID" value="GLI39383.1"/>
    <property type="molecule type" value="Genomic_DNA"/>
</dbReference>
<comment type="catalytic activity">
    <reaction evidence="1 11">
        <text>[protein]-peptidylproline (omega=180) = [protein]-peptidylproline (omega=0)</text>
        <dbReference type="Rhea" id="RHEA:16237"/>
        <dbReference type="Rhea" id="RHEA-COMP:10747"/>
        <dbReference type="Rhea" id="RHEA-COMP:10748"/>
        <dbReference type="ChEBI" id="CHEBI:83833"/>
        <dbReference type="ChEBI" id="CHEBI:83834"/>
        <dbReference type="EC" id="5.2.1.8"/>
    </reaction>
</comment>
<dbReference type="InterPro" id="IPR000774">
    <property type="entry name" value="PPIase_FKBP_N"/>
</dbReference>
<dbReference type="EC" id="5.2.1.8" evidence="3 11"/>
<evidence type="ECO:0000256" key="11">
    <source>
        <dbReference type="PROSITE-ProRule" id="PRU00277"/>
    </source>
</evidence>
<keyword evidence="15" id="KW-1185">Reference proteome</keyword>
<evidence type="ECO:0000256" key="12">
    <source>
        <dbReference type="SAM" id="Phobius"/>
    </source>
</evidence>
<keyword evidence="9 12" id="KW-0472">Membrane</keyword>
<feature type="binding site" evidence="10">
    <location>
        <position position="209"/>
    </location>
    <ligand>
        <name>Mg(2+)</name>
        <dbReference type="ChEBI" id="CHEBI:18420"/>
    </ligand>
</feature>
<dbReference type="InterPro" id="IPR036944">
    <property type="entry name" value="PPIase_FKBP_N_sf"/>
</dbReference>
<dbReference type="SUPFAM" id="SSF54534">
    <property type="entry name" value="FKBP-like"/>
    <property type="match status" value="1"/>
</dbReference>
<dbReference type="PANTHER" id="PTHR22926">
    <property type="entry name" value="PHOSPHO-N-ACETYLMURAMOYL-PENTAPEPTIDE-TRANSFERASE"/>
    <property type="match status" value="1"/>
</dbReference>
<feature type="transmembrane region" description="Helical" evidence="12">
    <location>
        <begin position="69"/>
        <end position="85"/>
    </location>
</feature>
<comment type="subcellular location">
    <subcellularLocation>
        <location evidence="2">Cell membrane</location>
        <topology evidence="2">Multi-pass membrane protein</topology>
    </subcellularLocation>
</comment>
<reference evidence="14" key="1">
    <citation type="submission" date="2022-12" db="EMBL/GenBank/DDBJ databases">
        <title>Reference genome sequencing for broad-spectrum identification of bacterial and archaeal isolates by mass spectrometry.</title>
        <authorList>
            <person name="Sekiguchi Y."/>
            <person name="Tourlousse D.M."/>
        </authorList>
    </citation>
    <scope>NUCLEOTIDE SEQUENCE</scope>
    <source>
        <strain evidence="14">H2</strain>
    </source>
</reference>
<feature type="transmembrane region" description="Helical" evidence="12">
    <location>
        <begin position="236"/>
        <end position="259"/>
    </location>
</feature>
<dbReference type="GO" id="GO:0044038">
    <property type="term" value="P:cell wall macromolecule biosynthetic process"/>
    <property type="evidence" value="ECO:0007669"/>
    <property type="project" value="TreeGrafter"/>
</dbReference>
<evidence type="ECO:0000256" key="8">
    <source>
        <dbReference type="ARBA" id="ARBA00023110"/>
    </source>
</evidence>
<feature type="transmembrane region" description="Helical" evidence="12">
    <location>
        <begin position="97"/>
        <end position="118"/>
    </location>
</feature>
<keyword evidence="10" id="KW-0479">Metal-binding</keyword>
<evidence type="ECO:0000256" key="9">
    <source>
        <dbReference type="ARBA" id="ARBA00023136"/>
    </source>
</evidence>
<evidence type="ECO:0000256" key="7">
    <source>
        <dbReference type="ARBA" id="ARBA00022989"/>
    </source>
</evidence>
<feature type="transmembrane region" description="Helical" evidence="12">
    <location>
        <begin position="212"/>
        <end position="230"/>
    </location>
</feature>
<dbReference type="RefSeq" id="WP_214186640.1">
    <property type="nucleotide sequence ID" value="NZ_BSDS01000002.1"/>
</dbReference>
<feature type="transmembrane region" description="Helical" evidence="12">
    <location>
        <begin position="181"/>
        <end position="200"/>
    </location>
</feature>
<dbReference type="GO" id="GO:0016780">
    <property type="term" value="F:phosphotransferase activity, for other substituted phosphate groups"/>
    <property type="evidence" value="ECO:0007669"/>
    <property type="project" value="InterPro"/>
</dbReference>
<evidence type="ECO:0000256" key="10">
    <source>
        <dbReference type="PIRSR" id="PIRSR600715-1"/>
    </source>
</evidence>
<dbReference type="InterPro" id="IPR046357">
    <property type="entry name" value="PPIase_dom_sf"/>
</dbReference>
<feature type="domain" description="PPIase FKBP-type" evidence="13">
    <location>
        <begin position="501"/>
        <end position="592"/>
    </location>
</feature>
<keyword evidence="4" id="KW-1003">Cell membrane</keyword>
<dbReference type="GO" id="GO:0003755">
    <property type="term" value="F:peptidyl-prolyl cis-trans isomerase activity"/>
    <property type="evidence" value="ECO:0007669"/>
    <property type="project" value="UniProtKB-KW"/>
</dbReference>
<dbReference type="CDD" id="cd06853">
    <property type="entry name" value="GT_WecA_like"/>
    <property type="match status" value="1"/>
</dbReference>
<dbReference type="GO" id="GO:0046872">
    <property type="term" value="F:metal ion binding"/>
    <property type="evidence" value="ECO:0007669"/>
    <property type="project" value="UniProtKB-KW"/>
</dbReference>
<dbReference type="Pfam" id="PF01346">
    <property type="entry name" value="FKBP_N"/>
    <property type="match status" value="1"/>
</dbReference>
<evidence type="ECO:0000256" key="6">
    <source>
        <dbReference type="ARBA" id="ARBA00022692"/>
    </source>
</evidence>
<dbReference type="GO" id="GO:0009103">
    <property type="term" value="P:lipopolysaccharide biosynthetic process"/>
    <property type="evidence" value="ECO:0007669"/>
    <property type="project" value="TreeGrafter"/>
</dbReference>
<dbReference type="Pfam" id="PF00254">
    <property type="entry name" value="FKBP_C"/>
    <property type="match status" value="1"/>
</dbReference>
<feature type="transmembrane region" description="Helical" evidence="12">
    <location>
        <begin position="280"/>
        <end position="304"/>
    </location>
</feature>
<keyword evidence="11" id="KW-0413">Isomerase</keyword>
<evidence type="ECO:0000313" key="15">
    <source>
        <dbReference type="Proteomes" id="UP001144352"/>
    </source>
</evidence>
<evidence type="ECO:0000256" key="1">
    <source>
        <dbReference type="ARBA" id="ARBA00000971"/>
    </source>
</evidence>
<comment type="caution">
    <text evidence="14">The sequence shown here is derived from an EMBL/GenBank/DDBJ whole genome shotgun (WGS) entry which is preliminary data.</text>
</comment>
<keyword evidence="8 11" id="KW-0697">Rotamase</keyword>
<dbReference type="GO" id="GO:0006457">
    <property type="term" value="P:protein folding"/>
    <property type="evidence" value="ECO:0007669"/>
    <property type="project" value="InterPro"/>
</dbReference>
<dbReference type="GO" id="GO:0005886">
    <property type="term" value="C:plasma membrane"/>
    <property type="evidence" value="ECO:0007669"/>
    <property type="project" value="UniProtKB-SubCell"/>
</dbReference>
<dbReference type="InterPro" id="IPR000715">
    <property type="entry name" value="Glycosyl_transferase_4"/>
</dbReference>
<evidence type="ECO:0000256" key="5">
    <source>
        <dbReference type="ARBA" id="ARBA00022679"/>
    </source>
</evidence>
<dbReference type="Pfam" id="PF00953">
    <property type="entry name" value="Glycos_transf_4"/>
    <property type="match status" value="1"/>
</dbReference>
<comment type="cofactor">
    <cofactor evidence="10">
        <name>Mg(2+)</name>
        <dbReference type="ChEBI" id="CHEBI:18420"/>
    </cofactor>
</comment>
<feature type="binding site" evidence="10">
    <location>
        <position position="149"/>
    </location>
    <ligand>
        <name>Mg(2+)</name>
        <dbReference type="ChEBI" id="CHEBI:18420"/>
    </ligand>
</feature>